<evidence type="ECO:0000256" key="3">
    <source>
        <dbReference type="SAM" id="SignalP"/>
    </source>
</evidence>
<dbReference type="InParanoid" id="B4N1T6"/>
<name>B4N1T6_DROWI</name>
<evidence type="ECO:0000313" key="5">
    <source>
        <dbReference type="Proteomes" id="UP000007798"/>
    </source>
</evidence>
<dbReference type="InterPro" id="IPR051666">
    <property type="entry name" value="SP_Capacitation_Regulator"/>
</dbReference>
<evidence type="ECO:0000313" key="4">
    <source>
        <dbReference type="EMBL" id="EDW78325.2"/>
    </source>
</evidence>
<dbReference type="PANTHER" id="PTHR22918:SF6">
    <property type="entry name" value="EG:8D8.1 PROTEIN-RELATED"/>
    <property type="match status" value="1"/>
</dbReference>
<dbReference type="HOGENOM" id="CLU_001349_0_0_1"/>
<proteinExistence type="predicted"/>
<dbReference type="PANTHER" id="PTHR22918">
    <property type="entry name" value="SEMINAL PLASMA PROTEIN"/>
    <property type="match status" value="1"/>
</dbReference>
<accession>B4N1T6</accession>
<feature type="chain" id="PRO_5006458172" description="VWFD domain-containing protein" evidence="3">
    <location>
        <begin position="24"/>
        <end position="2095"/>
    </location>
</feature>
<dbReference type="KEGG" id="dwi:6644675"/>
<dbReference type="EMBL" id="CH963925">
    <property type="protein sequence ID" value="EDW78325.2"/>
    <property type="molecule type" value="Genomic_DNA"/>
</dbReference>
<keyword evidence="5" id="KW-1185">Reference proteome</keyword>
<dbReference type="PROSITE" id="PS51257">
    <property type="entry name" value="PROKAR_LIPOPROTEIN"/>
    <property type="match status" value="1"/>
</dbReference>
<dbReference type="GO" id="GO:0008201">
    <property type="term" value="F:heparin binding"/>
    <property type="evidence" value="ECO:0007669"/>
    <property type="project" value="TreeGrafter"/>
</dbReference>
<evidence type="ECO:0000256" key="2">
    <source>
        <dbReference type="ARBA" id="ARBA00022525"/>
    </source>
</evidence>
<evidence type="ECO:0008006" key="6">
    <source>
        <dbReference type="Google" id="ProtNLM"/>
    </source>
</evidence>
<keyword evidence="2" id="KW-0964">Secreted</keyword>
<dbReference type="STRING" id="7260.B4N1T6"/>
<dbReference type="eggNOG" id="ENOG502RZ4E">
    <property type="taxonomic scope" value="Eukaryota"/>
</dbReference>
<feature type="signal peptide" evidence="3">
    <location>
        <begin position="1"/>
        <end position="23"/>
    </location>
</feature>
<dbReference type="GO" id="GO:0005576">
    <property type="term" value="C:extracellular region"/>
    <property type="evidence" value="ECO:0007669"/>
    <property type="project" value="UniProtKB-SubCell"/>
</dbReference>
<comment type="subcellular location">
    <subcellularLocation>
        <location evidence="1">Secreted</location>
    </subcellularLocation>
</comment>
<reference evidence="4 5" key="1">
    <citation type="journal article" date="2007" name="Nature">
        <title>Evolution of genes and genomes on the Drosophila phylogeny.</title>
        <authorList>
            <consortium name="Drosophila 12 Genomes Consortium"/>
            <person name="Clark A.G."/>
            <person name="Eisen M.B."/>
            <person name="Smith D.R."/>
            <person name="Bergman C.M."/>
            <person name="Oliver B."/>
            <person name="Markow T.A."/>
            <person name="Kaufman T.C."/>
            <person name="Kellis M."/>
            <person name="Gelbart W."/>
            <person name="Iyer V.N."/>
            <person name="Pollard D.A."/>
            <person name="Sackton T.B."/>
            <person name="Larracuente A.M."/>
            <person name="Singh N.D."/>
            <person name="Abad J.P."/>
            <person name="Abt D.N."/>
            <person name="Adryan B."/>
            <person name="Aguade M."/>
            <person name="Akashi H."/>
            <person name="Anderson W.W."/>
            <person name="Aquadro C.F."/>
            <person name="Ardell D.H."/>
            <person name="Arguello R."/>
            <person name="Artieri C.G."/>
            <person name="Barbash D.A."/>
            <person name="Barker D."/>
            <person name="Barsanti P."/>
            <person name="Batterham P."/>
            <person name="Batzoglou S."/>
            <person name="Begun D."/>
            <person name="Bhutkar A."/>
            <person name="Blanco E."/>
            <person name="Bosak S.A."/>
            <person name="Bradley R.K."/>
            <person name="Brand A.D."/>
            <person name="Brent M.R."/>
            <person name="Brooks A.N."/>
            <person name="Brown R.H."/>
            <person name="Butlin R.K."/>
            <person name="Caggese C."/>
            <person name="Calvi B.R."/>
            <person name="Bernardo de Carvalho A."/>
            <person name="Caspi A."/>
            <person name="Castrezana S."/>
            <person name="Celniker S.E."/>
            <person name="Chang J.L."/>
            <person name="Chapple C."/>
            <person name="Chatterji S."/>
            <person name="Chinwalla A."/>
            <person name="Civetta A."/>
            <person name="Clifton S.W."/>
            <person name="Comeron J.M."/>
            <person name="Costello J.C."/>
            <person name="Coyne J.A."/>
            <person name="Daub J."/>
            <person name="David R.G."/>
            <person name="Delcher A.L."/>
            <person name="Delehaunty K."/>
            <person name="Do C.B."/>
            <person name="Ebling H."/>
            <person name="Edwards K."/>
            <person name="Eickbush T."/>
            <person name="Evans J.D."/>
            <person name="Filipski A."/>
            <person name="Findeiss S."/>
            <person name="Freyhult E."/>
            <person name="Fulton L."/>
            <person name="Fulton R."/>
            <person name="Garcia A.C."/>
            <person name="Gardiner A."/>
            <person name="Garfield D.A."/>
            <person name="Garvin B.E."/>
            <person name="Gibson G."/>
            <person name="Gilbert D."/>
            <person name="Gnerre S."/>
            <person name="Godfrey J."/>
            <person name="Good R."/>
            <person name="Gotea V."/>
            <person name="Gravely B."/>
            <person name="Greenberg A.J."/>
            <person name="Griffiths-Jones S."/>
            <person name="Gross S."/>
            <person name="Guigo R."/>
            <person name="Gustafson E.A."/>
            <person name="Haerty W."/>
            <person name="Hahn M.W."/>
            <person name="Halligan D.L."/>
            <person name="Halpern A.L."/>
            <person name="Halter G.M."/>
            <person name="Han M.V."/>
            <person name="Heger A."/>
            <person name="Hillier L."/>
            <person name="Hinrichs A.S."/>
            <person name="Holmes I."/>
            <person name="Hoskins R.A."/>
            <person name="Hubisz M.J."/>
            <person name="Hultmark D."/>
            <person name="Huntley M.A."/>
            <person name="Jaffe D.B."/>
            <person name="Jagadeeshan S."/>
            <person name="Jeck W.R."/>
            <person name="Johnson J."/>
            <person name="Jones C.D."/>
            <person name="Jordan W.C."/>
            <person name="Karpen G.H."/>
            <person name="Kataoka E."/>
            <person name="Keightley P.D."/>
            <person name="Kheradpour P."/>
            <person name="Kirkness E.F."/>
            <person name="Koerich L.B."/>
            <person name="Kristiansen K."/>
            <person name="Kudrna D."/>
            <person name="Kulathinal R.J."/>
            <person name="Kumar S."/>
            <person name="Kwok R."/>
            <person name="Lander E."/>
            <person name="Langley C.H."/>
            <person name="Lapoint R."/>
            <person name="Lazzaro B.P."/>
            <person name="Lee S.J."/>
            <person name="Levesque L."/>
            <person name="Li R."/>
            <person name="Lin C.F."/>
            <person name="Lin M.F."/>
            <person name="Lindblad-Toh K."/>
            <person name="Llopart A."/>
            <person name="Long M."/>
            <person name="Low L."/>
            <person name="Lozovsky E."/>
            <person name="Lu J."/>
            <person name="Luo M."/>
            <person name="Machado C.A."/>
            <person name="Makalowski W."/>
            <person name="Marzo M."/>
            <person name="Matsuda M."/>
            <person name="Matzkin L."/>
            <person name="McAllister B."/>
            <person name="McBride C.S."/>
            <person name="McKernan B."/>
            <person name="McKernan K."/>
            <person name="Mendez-Lago M."/>
            <person name="Minx P."/>
            <person name="Mollenhauer M.U."/>
            <person name="Montooth K."/>
            <person name="Mount S.M."/>
            <person name="Mu X."/>
            <person name="Myers E."/>
            <person name="Negre B."/>
            <person name="Newfeld S."/>
            <person name="Nielsen R."/>
            <person name="Noor M.A."/>
            <person name="O'Grady P."/>
            <person name="Pachter L."/>
            <person name="Papaceit M."/>
            <person name="Parisi M.J."/>
            <person name="Parisi M."/>
            <person name="Parts L."/>
            <person name="Pedersen J.S."/>
            <person name="Pesole G."/>
            <person name="Phillippy A.M."/>
            <person name="Ponting C.P."/>
            <person name="Pop M."/>
            <person name="Porcelli D."/>
            <person name="Powell J.R."/>
            <person name="Prohaska S."/>
            <person name="Pruitt K."/>
            <person name="Puig M."/>
            <person name="Quesneville H."/>
            <person name="Ram K.R."/>
            <person name="Rand D."/>
            <person name="Rasmussen M.D."/>
            <person name="Reed L.K."/>
            <person name="Reenan R."/>
            <person name="Reily A."/>
            <person name="Remington K.A."/>
            <person name="Rieger T.T."/>
            <person name="Ritchie M.G."/>
            <person name="Robin C."/>
            <person name="Rogers Y.H."/>
            <person name="Rohde C."/>
            <person name="Rozas J."/>
            <person name="Rubenfield M.J."/>
            <person name="Ruiz A."/>
            <person name="Russo S."/>
            <person name="Salzberg S.L."/>
            <person name="Sanchez-Gracia A."/>
            <person name="Saranga D.J."/>
            <person name="Sato H."/>
            <person name="Schaeffer S.W."/>
            <person name="Schatz M.C."/>
            <person name="Schlenke T."/>
            <person name="Schwartz R."/>
            <person name="Segarra C."/>
            <person name="Singh R.S."/>
            <person name="Sirot L."/>
            <person name="Sirota M."/>
            <person name="Sisneros N.B."/>
            <person name="Smith C.D."/>
            <person name="Smith T.F."/>
            <person name="Spieth J."/>
            <person name="Stage D.E."/>
            <person name="Stark A."/>
            <person name="Stephan W."/>
            <person name="Strausberg R.L."/>
            <person name="Strempel S."/>
            <person name="Sturgill D."/>
            <person name="Sutton G."/>
            <person name="Sutton G.G."/>
            <person name="Tao W."/>
            <person name="Teichmann S."/>
            <person name="Tobari Y.N."/>
            <person name="Tomimura Y."/>
            <person name="Tsolas J.M."/>
            <person name="Valente V.L."/>
            <person name="Venter E."/>
            <person name="Venter J.C."/>
            <person name="Vicario S."/>
            <person name="Vieira F.G."/>
            <person name="Vilella A.J."/>
            <person name="Villasante A."/>
            <person name="Walenz B."/>
            <person name="Wang J."/>
            <person name="Wasserman M."/>
            <person name="Watts T."/>
            <person name="Wilson D."/>
            <person name="Wilson R.K."/>
            <person name="Wing R.A."/>
            <person name="Wolfner M.F."/>
            <person name="Wong A."/>
            <person name="Wong G.K."/>
            <person name="Wu C.I."/>
            <person name="Wu G."/>
            <person name="Yamamoto D."/>
            <person name="Yang H.P."/>
            <person name="Yang S.P."/>
            <person name="Yorke J.A."/>
            <person name="Yoshida K."/>
            <person name="Zdobnov E."/>
            <person name="Zhang P."/>
            <person name="Zhang Y."/>
            <person name="Zimin A.V."/>
            <person name="Baldwin J."/>
            <person name="Abdouelleil A."/>
            <person name="Abdulkadir J."/>
            <person name="Abebe A."/>
            <person name="Abera B."/>
            <person name="Abreu J."/>
            <person name="Acer S.C."/>
            <person name="Aftuck L."/>
            <person name="Alexander A."/>
            <person name="An P."/>
            <person name="Anderson E."/>
            <person name="Anderson S."/>
            <person name="Arachi H."/>
            <person name="Azer M."/>
            <person name="Bachantsang P."/>
            <person name="Barry A."/>
            <person name="Bayul T."/>
            <person name="Berlin A."/>
            <person name="Bessette D."/>
            <person name="Bloom T."/>
            <person name="Blye J."/>
            <person name="Boguslavskiy L."/>
            <person name="Bonnet C."/>
            <person name="Boukhgalter B."/>
            <person name="Bourzgui I."/>
            <person name="Brown A."/>
            <person name="Cahill P."/>
            <person name="Channer S."/>
            <person name="Cheshatsang Y."/>
            <person name="Chuda L."/>
            <person name="Citroen M."/>
            <person name="Collymore A."/>
            <person name="Cooke P."/>
            <person name="Costello M."/>
            <person name="D'Aco K."/>
            <person name="Daza R."/>
            <person name="De Haan G."/>
            <person name="DeGray S."/>
            <person name="DeMaso C."/>
            <person name="Dhargay N."/>
            <person name="Dooley K."/>
            <person name="Dooley E."/>
            <person name="Doricent M."/>
            <person name="Dorje P."/>
            <person name="Dorjee K."/>
            <person name="Dupes A."/>
            <person name="Elong R."/>
            <person name="Falk J."/>
            <person name="Farina A."/>
            <person name="Faro S."/>
            <person name="Ferguson D."/>
            <person name="Fisher S."/>
            <person name="Foley C.D."/>
            <person name="Franke A."/>
            <person name="Friedrich D."/>
            <person name="Gadbois L."/>
            <person name="Gearin G."/>
            <person name="Gearin C.R."/>
            <person name="Giannoukos G."/>
            <person name="Goode T."/>
            <person name="Graham J."/>
            <person name="Grandbois E."/>
            <person name="Grewal S."/>
            <person name="Gyaltsen K."/>
            <person name="Hafez N."/>
            <person name="Hagos B."/>
            <person name="Hall J."/>
            <person name="Henson C."/>
            <person name="Hollinger A."/>
            <person name="Honan T."/>
            <person name="Huard M.D."/>
            <person name="Hughes L."/>
            <person name="Hurhula B."/>
            <person name="Husby M.E."/>
            <person name="Kamat A."/>
            <person name="Kanga B."/>
            <person name="Kashin S."/>
            <person name="Khazanovich D."/>
            <person name="Kisner P."/>
            <person name="Lance K."/>
            <person name="Lara M."/>
            <person name="Lee W."/>
            <person name="Lennon N."/>
            <person name="Letendre F."/>
            <person name="LeVine R."/>
            <person name="Lipovsky A."/>
            <person name="Liu X."/>
            <person name="Liu J."/>
            <person name="Liu S."/>
            <person name="Lokyitsang T."/>
            <person name="Lokyitsang Y."/>
            <person name="Lubonja R."/>
            <person name="Lui A."/>
            <person name="MacDonald P."/>
            <person name="Magnisalis V."/>
            <person name="Maru K."/>
            <person name="Matthews C."/>
            <person name="McCusker W."/>
            <person name="McDonough S."/>
            <person name="Mehta T."/>
            <person name="Meldrim J."/>
            <person name="Meneus L."/>
            <person name="Mihai O."/>
            <person name="Mihalev A."/>
            <person name="Mihova T."/>
            <person name="Mittelman R."/>
            <person name="Mlenga V."/>
            <person name="Montmayeur A."/>
            <person name="Mulrain L."/>
            <person name="Navidi A."/>
            <person name="Naylor J."/>
            <person name="Negash T."/>
            <person name="Nguyen T."/>
            <person name="Nguyen N."/>
            <person name="Nicol R."/>
            <person name="Norbu C."/>
            <person name="Norbu N."/>
            <person name="Novod N."/>
            <person name="O'Neill B."/>
            <person name="Osman S."/>
            <person name="Markiewicz E."/>
            <person name="Oyono O.L."/>
            <person name="Patti C."/>
            <person name="Phunkhang P."/>
            <person name="Pierre F."/>
            <person name="Priest M."/>
            <person name="Raghuraman S."/>
            <person name="Rege F."/>
            <person name="Reyes R."/>
            <person name="Rise C."/>
            <person name="Rogov P."/>
            <person name="Ross K."/>
            <person name="Ryan E."/>
            <person name="Settipalli S."/>
            <person name="Shea T."/>
            <person name="Sherpa N."/>
            <person name="Shi L."/>
            <person name="Shih D."/>
            <person name="Sparrow T."/>
            <person name="Spaulding J."/>
            <person name="Stalker J."/>
            <person name="Stange-Thomann N."/>
            <person name="Stavropoulos S."/>
            <person name="Stone C."/>
            <person name="Strader C."/>
            <person name="Tesfaye S."/>
            <person name="Thomson T."/>
            <person name="Thoulutsang Y."/>
            <person name="Thoulutsang D."/>
            <person name="Topham K."/>
            <person name="Topping I."/>
            <person name="Tsamla T."/>
            <person name="Vassiliev H."/>
            <person name="Vo A."/>
            <person name="Wangchuk T."/>
            <person name="Wangdi T."/>
            <person name="Weiand M."/>
            <person name="Wilkinson J."/>
            <person name="Wilson A."/>
            <person name="Yadav S."/>
            <person name="Young G."/>
            <person name="Yu Q."/>
            <person name="Zembek L."/>
            <person name="Zhong D."/>
            <person name="Zimmer A."/>
            <person name="Zwirko Z."/>
            <person name="Jaffe D.B."/>
            <person name="Alvarez P."/>
            <person name="Brockman W."/>
            <person name="Butler J."/>
            <person name="Chin C."/>
            <person name="Gnerre S."/>
            <person name="Grabherr M."/>
            <person name="Kleber M."/>
            <person name="Mauceli E."/>
            <person name="MacCallum I."/>
        </authorList>
    </citation>
    <scope>NUCLEOTIDE SEQUENCE [LARGE SCALE GENOMIC DNA]</scope>
    <source>
        <strain evidence="5">Tucson 14030-0811.24</strain>
    </source>
</reference>
<dbReference type="Proteomes" id="UP000007798">
    <property type="component" value="Unassembled WGS sequence"/>
</dbReference>
<gene>
    <name evidence="4" type="primary">Dwil\GK16233</name>
    <name evidence="4" type="ORF">Dwil_GK16233</name>
</gene>
<organism evidence="4 5">
    <name type="scientific">Drosophila willistoni</name>
    <name type="common">Fruit fly</name>
    <dbReference type="NCBI Taxonomy" id="7260"/>
    <lineage>
        <taxon>Eukaryota</taxon>
        <taxon>Metazoa</taxon>
        <taxon>Ecdysozoa</taxon>
        <taxon>Arthropoda</taxon>
        <taxon>Hexapoda</taxon>
        <taxon>Insecta</taxon>
        <taxon>Pterygota</taxon>
        <taxon>Neoptera</taxon>
        <taxon>Endopterygota</taxon>
        <taxon>Diptera</taxon>
        <taxon>Brachycera</taxon>
        <taxon>Muscomorpha</taxon>
        <taxon>Ephydroidea</taxon>
        <taxon>Drosophilidae</taxon>
        <taxon>Drosophila</taxon>
        <taxon>Sophophora</taxon>
    </lineage>
</organism>
<evidence type="ECO:0000256" key="1">
    <source>
        <dbReference type="ARBA" id="ARBA00004613"/>
    </source>
</evidence>
<dbReference type="GO" id="GO:0009986">
    <property type="term" value="C:cell surface"/>
    <property type="evidence" value="ECO:0007669"/>
    <property type="project" value="TreeGrafter"/>
</dbReference>
<protein>
    <recommendedName>
        <fullName evidence="6">VWFD domain-containing protein</fullName>
    </recommendedName>
</protein>
<dbReference type="FunCoup" id="B4N1T6">
    <property type="interactions" value="83"/>
</dbReference>
<sequence length="2095" mass="241309">MPRRLLFLVVIILLYGCFPIAICRTATPTAQQLKEIAKLRSELNVKLAGDTEREGVVVQPGWTKHSPASGSQGSKVIVNDANLRSAAAWRQEIQQAVATQGNTKEVEALDAQVKAQQDKKASVGNVGSIQDEMLGASLEPIPDQKGEPNVVDSSFHMELDLEKLQLLELSKRRTREMLILKGVEENFNINLELGIIQYLQLRHNGSNYILGRRINDMVIYREDFTILQIVQLPGSIHAMESFDWFLLIASEKNIIWLRLEGEEGGLKSFWLWPMGYEIERFRLFAVDRGTYLISNHNQSLNIFSIDLETQEFGIIQHMQMRKDITAMSLLDTGRDLCLALGHSDEVLIYLHNLGNDFLNFRFSERIEAENLIDITSFQMGGRSYLALGGTLPKIVYYDQGKFLPRTILGQNFGLVESYLPLPIRSYRDDLLLLIQHRVDFDPHFLVVIDLVIWNGEAFEASLPPPCHVMNHISYGLQCIIDDRRIEGLRGALFMGQQLLLVPRQNPAPTGVFHLQTELLPRNSELHDLQEIYEFMQQWVKEEDNLQELSEKLLLPSTGNFESFDEIFAPEVINDGNAQIKQLLVNDMTWSPQEDSKLNLLHLLEDIKALEREIVDQQPKRGKRQIPVDLFRFHYESLDFDAVEVEELFLKQLNQENFYIQNATLQFPQGSLNVENFELLEIFEGKEMGKKESLVLDNDLEFEYINGQSWQKFIAQDVVWRDQPLQLDELEVEGPIIFEDSLHLTSLNELSFPDDYLWSQGNSTTIIQAPKEFTQTLSVNSMDTSGTINGIDPLDAITLSDDQDWPGTITFTQLEVSEEMEVKGRAQGNEEIPLNPTLRESHQIDSACYFNELIVQGPVHIRETLDNENFDSLFGDLVQRPDDPKHELIIPSLKETEQLNLPIDSHVEDGRLSEIPLEDFVTKNTEQILRNLTHLNAHVYFYQLRLAENKTYDGVQLDRLMNEGIFIDQPINSPQMNLNFIVNPEFHDLKVISKLNNLFLAKDYQTLNEDYYTESANFDLLQIKQADVGYDITGEGLLNGYHNSDDIYVQELILPQGLNTENLQGVNADYLLKFLNQQLDELPLLVLYGQLNVEKMLVSGDIQIHSKLNNLDWSQLEREVVWLDRPNELKTRWLCKKQPIFAKNLNIEGSYNGIMLPEILDDIVYRRENEEIVIKGPKSFSSPTKVVENLQIEALNGISFDQLAQTKHPLNITGNVQLNGNLYVLDLHLKGNLNHEKPQELEKYLVWNNTLDSFVMKGIWHSPRITTDELIVLGHFGNQSHLPLGNFFDRLIYKNQDNIKLESHQFFTGRVDIIEGANIEVINNFPVGKLLKDMIFLDDQDDKIIIDAPISFKAPIQMNQLYAERFILPGELLNGCNVTDWLRDTIRVDQDWQSDVALTFLTGSLDNNALRVNHLNDLDLSKVVTLNKAQNFSENLNIDDLYLDGEMKVEGLVNERSLREEYENTLMINSPKEQRVETPLILPLLHVSNSLETLAAVNGNSNLNLSNVATLNERELNIQSPLYLGRLHIPDLKSDYIINTFNFTNWYMNSLWSQGRAQQIISGNWRVKDLRVKQTPHNLYRRQATKLCSQFNQMFDLLNLPYQLKNLKRSFSLRQAKNQSSIRRVFAVEKPKQKEYYLMINEVGCWTRIYKWNGTRFHHNGAFQSGPIDDVKVIQSTDEQFTFMTSYELEDDEHETNWNCTGLNRLQSWRTENEMELEPFDLPVQTMEDLRDRYEEPQYQQAFRYLHRPKIESDFKYRVDAKDDKAESIGRVHQRLLKNLIFRLQTEINITQLMIPESDLYDNYLIEDFLHLMHDLEGFHKELPTETLHLPDSPARVLAARSSQLIWNVLQELYRTMKEGGEGRENEIMLLEQTLMDVLLMANNNHTLDNTKQLHDVIQRLRELQHEIKANKYDGDDISTSASTRQDTYQLGSGYWRPIQTIRMHVGSSQRPRLLYARLTLLSGESLPPATPSTAPPAHIQLHYANGSLFQSLAADRQTRQLCALRIKDETLLAFVEGCCRIRVFIYRGVQGFVVFSQFEARGATSDSPVLQLKALRLPLQKPPGAQYVFAVILSRKVTFYEVVISGLLEPWFQCK</sequence>
<keyword evidence="3" id="KW-0732">Signal</keyword>
<dbReference type="OrthoDB" id="6022258at2759"/>